<name>A0ABU3YVW7_9HYPH</name>
<comment type="similarity">
    <text evidence="2">Belongs to the ABC transporter superfamily.</text>
</comment>
<dbReference type="PANTHER" id="PTHR43166">
    <property type="entry name" value="AMINO ACID IMPORT ATP-BINDING PROTEIN"/>
    <property type="match status" value="1"/>
</dbReference>
<dbReference type="SMART" id="SM00382">
    <property type="entry name" value="AAA"/>
    <property type="match status" value="1"/>
</dbReference>
<keyword evidence="4" id="KW-0547">Nucleotide-binding</keyword>
<dbReference type="Pfam" id="PF00005">
    <property type="entry name" value="ABC_tran"/>
    <property type="match status" value="1"/>
</dbReference>
<dbReference type="PROSITE" id="PS00211">
    <property type="entry name" value="ABC_TRANSPORTER_1"/>
    <property type="match status" value="1"/>
</dbReference>
<organism evidence="7 8">
    <name type="scientific">Rhizobium brockwellii</name>
    <dbReference type="NCBI Taxonomy" id="3019932"/>
    <lineage>
        <taxon>Bacteria</taxon>
        <taxon>Pseudomonadati</taxon>
        <taxon>Pseudomonadota</taxon>
        <taxon>Alphaproteobacteria</taxon>
        <taxon>Hyphomicrobiales</taxon>
        <taxon>Rhizobiaceae</taxon>
        <taxon>Rhizobium/Agrobacterium group</taxon>
        <taxon>Rhizobium</taxon>
    </lineage>
</organism>
<dbReference type="SUPFAM" id="SSF53187">
    <property type="entry name" value="Zn-dependent exopeptidases"/>
    <property type="match status" value="1"/>
</dbReference>
<evidence type="ECO:0000256" key="5">
    <source>
        <dbReference type="ARBA" id="ARBA00022840"/>
    </source>
</evidence>
<evidence type="ECO:0000256" key="2">
    <source>
        <dbReference type="ARBA" id="ARBA00005417"/>
    </source>
</evidence>
<evidence type="ECO:0000256" key="3">
    <source>
        <dbReference type="ARBA" id="ARBA00022448"/>
    </source>
</evidence>
<accession>A0ABU3YVW7</accession>
<protein>
    <submittedName>
        <fullName evidence="7">DUF2817 domain-containing protein</fullName>
    </submittedName>
</protein>
<evidence type="ECO:0000313" key="8">
    <source>
        <dbReference type="Proteomes" id="UP001187203"/>
    </source>
</evidence>
<dbReference type="Gene3D" id="3.40.630.10">
    <property type="entry name" value="Zn peptidases"/>
    <property type="match status" value="1"/>
</dbReference>
<keyword evidence="3" id="KW-0813">Transport</keyword>
<dbReference type="PANTHER" id="PTHR43166:SF35">
    <property type="entry name" value="L-CYSTINE IMPORT ATP-BINDING PROTEIN TCYN"/>
    <property type="match status" value="1"/>
</dbReference>
<feature type="domain" description="ABC transporter" evidence="6">
    <location>
        <begin position="406"/>
        <end position="651"/>
    </location>
</feature>
<comment type="caution">
    <text evidence="7">The sequence shown here is derived from an EMBL/GenBank/DDBJ whole genome shotgun (WGS) entry which is preliminary data.</text>
</comment>
<keyword evidence="5" id="KW-0067">ATP-binding</keyword>
<keyword evidence="8" id="KW-1185">Reference proteome</keyword>
<dbReference type="Proteomes" id="UP001187203">
    <property type="component" value="Unassembled WGS sequence"/>
</dbReference>
<evidence type="ECO:0000256" key="4">
    <source>
        <dbReference type="ARBA" id="ARBA00022741"/>
    </source>
</evidence>
<proteinExistence type="inferred from homology"/>
<dbReference type="InterPro" id="IPR003593">
    <property type="entry name" value="AAA+_ATPase"/>
</dbReference>
<dbReference type="Gene3D" id="3.40.50.300">
    <property type="entry name" value="P-loop containing nucleotide triphosphate hydrolases"/>
    <property type="match status" value="1"/>
</dbReference>
<dbReference type="CDD" id="cd06233">
    <property type="entry name" value="M14-like"/>
    <property type="match status" value="1"/>
</dbReference>
<reference evidence="8" key="1">
    <citation type="journal article" date="2023" name="Int. J. Mol. Sci.">
        <title>Genomic and Metabolic Characterization of Plant Growth-Promoting Rhizobacteria Isolated from Nodules of Clovers Grown in Non-Farmed Soil.</title>
        <authorList>
            <person name="Wojcik M."/>
            <person name="Koper P."/>
            <person name="Zebracki K."/>
            <person name="Marczak M."/>
            <person name="Mazur A."/>
        </authorList>
    </citation>
    <scope>NUCLEOTIDE SEQUENCE [LARGE SCALE GENOMIC DNA]</scope>
    <source>
        <strain evidence="8">KB12</strain>
    </source>
</reference>
<dbReference type="CDD" id="cd03262">
    <property type="entry name" value="ABC_HisP_GlnQ"/>
    <property type="match status" value="1"/>
</dbReference>
<dbReference type="InterPro" id="IPR050086">
    <property type="entry name" value="MetN_ABC_transporter-like"/>
</dbReference>
<sequence>MRHIRQPELYSVDYNVLRQRFLSAARRSNAALFEYKHSLHGPGGENLFTDVAYLGERNASKKLVILSGTHGVEGQFGSACQAEWLSANNPLQLPADTALVIVHLINPWGTAWSRRVNEDNVDLNRNFVDWEVAPPRNDKYAELHEAFVCAEWDGPNRDRAEEMLSQARTSAGGHARIAAIVEAGQYDCPDGLFYGGSGPVWSNRTLNDILSTFVAGASDVIVFDLHTGAGPYGYPALLSVAEEDHAGLQWGTSTYGHALKVVMTGKGAITDTGIAATATGYVSAAVRKALPTSRVLPLVIECGTLEGAVVMDAVKADNWLHLFGKLESPLGQKIKKTLRAAFIPHDPEWQQNCLATSLRYFDRALMALASVARPDPGGDIAKNAVSITDWPPAVPVNAKRHERPAVEVHDLHKSFGTHEVLSGVGLSADPGEVVSMIGSSGSGKSTFLRCINLLEQPSSGTIVVDGEEIRMKPAKGGRSHPADMRQVERIRARVGMVFQNFNLWPHMSVLDNIIEAPVHVLGERRQDAVEHAHQLLKKVGLSEKHAQYPGQLSGGQQQRAAIARTLAMRPKVILCDEPTSALDPELVGEVLRVIRQLAEEGNTMILVTHEMQFAREVSHKILFLHQGKVEEQSTPAELFTNPRSERLRQFLSRTL</sequence>
<dbReference type="Pfam" id="PF10994">
    <property type="entry name" value="DUF2817"/>
    <property type="match status" value="1"/>
</dbReference>
<evidence type="ECO:0000313" key="7">
    <source>
        <dbReference type="EMBL" id="MDV4189986.1"/>
    </source>
</evidence>
<dbReference type="EMBL" id="JAWJWI010000023">
    <property type="protein sequence ID" value="MDV4189986.1"/>
    <property type="molecule type" value="Genomic_DNA"/>
</dbReference>
<dbReference type="SUPFAM" id="SSF52540">
    <property type="entry name" value="P-loop containing nucleoside triphosphate hydrolases"/>
    <property type="match status" value="1"/>
</dbReference>
<comment type="subcellular location">
    <subcellularLocation>
        <location evidence="1">Cell membrane</location>
        <topology evidence="1">Peripheral membrane protein</topology>
    </subcellularLocation>
</comment>
<dbReference type="InterPro" id="IPR003439">
    <property type="entry name" value="ABC_transporter-like_ATP-bd"/>
</dbReference>
<evidence type="ECO:0000259" key="6">
    <source>
        <dbReference type="PROSITE" id="PS50893"/>
    </source>
</evidence>
<dbReference type="InterPro" id="IPR027417">
    <property type="entry name" value="P-loop_NTPase"/>
</dbReference>
<dbReference type="InterPro" id="IPR017871">
    <property type="entry name" value="ABC_transporter-like_CS"/>
</dbReference>
<dbReference type="InterPro" id="IPR021259">
    <property type="entry name" value="DUF2817"/>
</dbReference>
<dbReference type="PROSITE" id="PS50893">
    <property type="entry name" value="ABC_TRANSPORTER_2"/>
    <property type="match status" value="1"/>
</dbReference>
<evidence type="ECO:0000256" key="1">
    <source>
        <dbReference type="ARBA" id="ARBA00004202"/>
    </source>
</evidence>
<gene>
    <name evidence="7" type="ORF">R1523_31260</name>
</gene>